<feature type="region of interest" description="Disordered" evidence="1">
    <location>
        <begin position="217"/>
        <end position="245"/>
    </location>
</feature>
<gene>
    <name evidence="3" type="ORF">GCM10010357_66780</name>
</gene>
<dbReference type="InterPro" id="IPR025164">
    <property type="entry name" value="Toastrack_DUF4097"/>
</dbReference>
<keyword evidence="4" id="KW-1185">Reference proteome</keyword>
<protein>
    <submittedName>
        <fullName evidence="3">DUF4097 family beta strand repeat-containing protein</fullName>
    </submittedName>
</protein>
<name>A0ABN0Z778_9ACTN</name>
<feature type="domain" description="DUF4097" evidence="2">
    <location>
        <begin position="109"/>
        <end position="241"/>
    </location>
</feature>
<dbReference type="EMBL" id="BAAABX010000086">
    <property type="protein sequence ID" value="GAA0435977.1"/>
    <property type="molecule type" value="Genomic_DNA"/>
</dbReference>
<accession>A0ABN0Z778</accession>
<sequence>MLVGGIAVIGAALAGCGQPDLDEAEPETRTFALGGRTLTVDNDNSQLELVPGSGKGVRVTRWFDGWSVGGSTRTSWEMDGGTLRLRQECGGISKHCESKHRIVVPAGVTVIVEDRNGGVTSRGIKGDLKFRSRNGTIEVHGADGRLDLSTENGDIRAVDGIDSRRVSVRSDSGDVTVAPRRTPDAVRGESVNGNVTVTVPDGAAYRVDAKSVNGSVKVDAERDDSSAHTVRARSKNGDVRVRAGG</sequence>
<comment type="caution">
    <text evidence="3">The sequence shown here is derived from an EMBL/GenBank/DDBJ whole genome shotgun (WGS) entry which is preliminary data.</text>
</comment>
<proteinExistence type="predicted"/>
<dbReference type="Proteomes" id="UP001500879">
    <property type="component" value="Unassembled WGS sequence"/>
</dbReference>
<evidence type="ECO:0000259" key="2">
    <source>
        <dbReference type="Pfam" id="PF13349"/>
    </source>
</evidence>
<evidence type="ECO:0000256" key="1">
    <source>
        <dbReference type="SAM" id="MobiDB-lite"/>
    </source>
</evidence>
<evidence type="ECO:0000313" key="4">
    <source>
        <dbReference type="Proteomes" id="UP001500879"/>
    </source>
</evidence>
<evidence type="ECO:0000313" key="3">
    <source>
        <dbReference type="EMBL" id="GAA0435977.1"/>
    </source>
</evidence>
<reference evidence="3 4" key="1">
    <citation type="journal article" date="2019" name="Int. J. Syst. Evol. Microbiol.">
        <title>The Global Catalogue of Microorganisms (GCM) 10K type strain sequencing project: providing services to taxonomists for standard genome sequencing and annotation.</title>
        <authorList>
            <consortium name="The Broad Institute Genomics Platform"/>
            <consortium name="The Broad Institute Genome Sequencing Center for Infectious Disease"/>
            <person name="Wu L."/>
            <person name="Ma J."/>
        </authorList>
    </citation>
    <scope>NUCLEOTIDE SEQUENCE [LARGE SCALE GENOMIC DNA]</scope>
    <source>
        <strain evidence="3 4">JCM 4788</strain>
    </source>
</reference>
<dbReference type="Pfam" id="PF13349">
    <property type="entry name" value="DUF4097"/>
    <property type="match status" value="1"/>
</dbReference>
<feature type="compositionally biased region" description="Basic and acidic residues" evidence="1">
    <location>
        <begin position="235"/>
        <end position="245"/>
    </location>
</feature>
<organism evidence="3 4">
    <name type="scientific">Streptomyces luteireticuli</name>
    <dbReference type="NCBI Taxonomy" id="173858"/>
    <lineage>
        <taxon>Bacteria</taxon>
        <taxon>Bacillati</taxon>
        <taxon>Actinomycetota</taxon>
        <taxon>Actinomycetes</taxon>
        <taxon>Kitasatosporales</taxon>
        <taxon>Streptomycetaceae</taxon>
        <taxon>Streptomyces</taxon>
    </lineage>
</organism>